<keyword evidence="1" id="KW-0694">RNA-binding</keyword>
<dbReference type="GO" id="GO:0000956">
    <property type="term" value="P:nuclear-transcribed mRNA catabolic process"/>
    <property type="evidence" value="ECO:0007669"/>
    <property type="project" value="TreeGrafter"/>
</dbReference>
<dbReference type="PANTHER" id="PTHR12395">
    <property type="entry name" value="DOM-3 RELATED"/>
    <property type="match status" value="1"/>
</dbReference>
<dbReference type="GO" id="GO:0046872">
    <property type="term" value="F:metal ion binding"/>
    <property type="evidence" value="ECO:0007669"/>
    <property type="project" value="UniProtKB-KW"/>
</dbReference>
<dbReference type="GO" id="GO:0004518">
    <property type="term" value="F:nuclease activity"/>
    <property type="evidence" value="ECO:0007669"/>
    <property type="project" value="UniProtKB-KW"/>
</dbReference>
<dbReference type="GO" id="GO:0005829">
    <property type="term" value="C:cytosol"/>
    <property type="evidence" value="ECO:0007669"/>
    <property type="project" value="TreeGrafter"/>
</dbReference>
<comment type="cofactor">
    <cofactor evidence="1">
        <name>a divalent metal cation</name>
        <dbReference type="ChEBI" id="CHEBI:60240"/>
    </cofactor>
</comment>
<dbReference type="AlphaFoldDB" id="A0A1I7UH00"/>
<keyword evidence="1" id="KW-0378">Hydrolase</keyword>
<comment type="similarity">
    <text evidence="1">Belongs to the DXO/Dom3Z family.</text>
</comment>
<dbReference type="EC" id="3.6.1.-" evidence="1"/>
<dbReference type="WBParaSite" id="Csp11.Scaffold629.g9230.t1">
    <property type="protein sequence ID" value="Csp11.Scaffold629.g9230.t1"/>
    <property type="gene ID" value="Csp11.Scaffold629.g9230"/>
</dbReference>
<comment type="subcellular location">
    <subcellularLocation>
        <location evidence="1">Nucleus</location>
    </subcellularLocation>
</comment>
<evidence type="ECO:0000313" key="2">
    <source>
        <dbReference type="Proteomes" id="UP000095282"/>
    </source>
</evidence>
<dbReference type="GO" id="GO:0034353">
    <property type="term" value="F:mRNA 5'-diphosphatase activity"/>
    <property type="evidence" value="ECO:0007669"/>
    <property type="project" value="TreeGrafter"/>
</dbReference>
<proteinExistence type="inferred from homology"/>
<protein>
    <recommendedName>
        <fullName evidence="1">Decapping nuclease</fullName>
        <ecNumber evidence="1">3.6.1.-</ecNumber>
    </recommendedName>
</protein>
<evidence type="ECO:0000313" key="3">
    <source>
        <dbReference type="WBParaSite" id="Csp11.Scaffold629.g9230.t1"/>
    </source>
</evidence>
<dbReference type="GO" id="GO:0000166">
    <property type="term" value="F:nucleotide binding"/>
    <property type="evidence" value="ECO:0007669"/>
    <property type="project" value="UniProtKB-KW"/>
</dbReference>
<reference evidence="3" key="1">
    <citation type="submission" date="2016-11" db="UniProtKB">
        <authorList>
            <consortium name="WormBaseParasite"/>
        </authorList>
    </citation>
    <scope>IDENTIFICATION</scope>
</reference>
<dbReference type="GO" id="GO:0005634">
    <property type="term" value="C:nucleus"/>
    <property type="evidence" value="ECO:0007669"/>
    <property type="project" value="UniProtKB-SubCell"/>
</dbReference>
<comment type="function">
    <text evidence="1">Decapping enzyme for NAD-capped RNAs: specifically hydrolyzes the nicotinamide adenine dinucleotide (NAD) cap from a subset of RNAs by removing the entire NAD moiety from the 5'-end of an NAD-capped RNA.</text>
</comment>
<keyword evidence="1" id="KW-0540">Nuclease</keyword>
<keyword evidence="2" id="KW-1185">Reference proteome</keyword>
<dbReference type="eggNOG" id="ENOG502T6GA">
    <property type="taxonomic scope" value="Eukaryota"/>
</dbReference>
<dbReference type="PANTHER" id="PTHR12395:SF12">
    <property type="entry name" value="DECAPPING NUCLEASE"/>
    <property type="match status" value="1"/>
</dbReference>
<accession>A0A1I7UH00</accession>
<dbReference type="InterPro" id="IPR039039">
    <property type="entry name" value="RAI1-like_fam"/>
</dbReference>
<evidence type="ECO:0000256" key="1">
    <source>
        <dbReference type="RuleBase" id="RU367113"/>
    </source>
</evidence>
<dbReference type="GO" id="GO:0110155">
    <property type="term" value="P:NAD-cap decapping"/>
    <property type="evidence" value="ECO:0007669"/>
    <property type="project" value="TreeGrafter"/>
</dbReference>
<keyword evidence="1" id="KW-0479">Metal-binding</keyword>
<name>A0A1I7UH00_9PELO</name>
<organism evidence="2 3">
    <name type="scientific">Caenorhabditis tropicalis</name>
    <dbReference type="NCBI Taxonomy" id="1561998"/>
    <lineage>
        <taxon>Eukaryota</taxon>
        <taxon>Metazoa</taxon>
        <taxon>Ecdysozoa</taxon>
        <taxon>Nematoda</taxon>
        <taxon>Chromadorea</taxon>
        <taxon>Rhabditida</taxon>
        <taxon>Rhabditina</taxon>
        <taxon>Rhabditomorpha</taxon>
        <taxon>Rhabditoidea</taxon>
        <taxon>Rhabditidae</taxon>
        <taxon>Peloderinae</taxon>
        <taxon>Caenorhabditis</taxon>
    </lineage>
</organism>
<sequence>MSESEREAPKIYVDTIGYYHADIDFEATPNLLPKRFNSNRMFFDNPNIPIPFVDVSNKDHKNHQIKEYNLISFLRYLNQKGWPDGRKPHFVTHKQLLQSIATGLENEILYLVRINGIIFMFKQDSASANRVSLPFSWMFRQFLTRESPDEPIDTSGIIQKGVFRASIETRNGRRTEVLYAGKVDAIDDENIHYGVKVIAGFVERVPFFQHRGVSFYWQAFFENVKYMILAERTGFINNDWKTRPPTNYPQYSVYKVLKMKLTNFYSETNSFIENNPSLQQFEKGYEDLRHLLNIAEQTLTQDGDGFVFSKPEGNSQWKIRRDDKAVAEFRRLILMNIPD</sequence>
<keyword evidence="1" id="KW-0539">Nucleus</keyword>
<dbReference type="Proteomes" id="UP000095282">
    <property type="component" value="Unplaced"/>
</dbReference>
<keyword evidence="1" id="KW-0547">Nucleotide-binding</keyword>
<dbReference type="STRING" id="1561998.A0A1I7UH00"/>
<dbReference type="GO" id="GO:0003723">
    <property type="term" value="F:RNA binding"/>
    <property type="evidence" value="ECO:0007669"/>
    <property type="project" value="UniProtKB-KW"/>
</dbReference>